<dbReference type="VEuPathDB" id="FungiDB:CIMG_12204"/>
<dbReference type="RefSeq" id="XP_012214017.1">
    <property type="nucleotide sequence ID" value="XM_012358594.1"/>
</dbReference>
<dbReference type="KEGG" id="cim:CIMG_12204"/>
<dbReference type="EMBL" id="GG704913">
    <property type="protein sequence ID" value="KJF60740.1"/>
    <property type="molecule type" value="Genomic_DNA"/>
</dbReference>
<accession>A0A0D8JTS6</accession>
<evidence type="ECO:0000313" key="2">
    <source>
        <dbReference type="Proteomes" id="UP000001261"/>
    </source>
</evidence>
<reference evidence="2" key="2">
    <citation type="journal article" date="2010" name="Genome Res.">
        <title>Population genomic sequencing of Coccidioides fungi reveals recent hybridization and transposon control.</title>
        <authorList>
            <person name="Neafsey D.E."/>
            <person name="Barker B.M."/>
            <person name="Sharpton T.J."/>
            <person name="Stajich J.E."/>
            <person name="Park D.J."/>
            <person name="Whiston E."/>
            <person name="Hung C.-Y."/>
            <person name="McMahan C."/>
            <person name="White J."/>
            <person name="Sykes S."/>
            <person name="Heiman D."/>
            <person name="Young S."/>
            <person name="Zeng Q."/>
            <person name="Abouelleil A."/>
            <person name="Aftuck L."/>
            <person name="Bessette D."/>
            <person name="Brown A."/>
            <person name="FitzGerald M."/>
            <person name="Lui A."/>
            <person name="Macdonald J.P."/>
            <person name="Priest M."/>
            <person name="Orbach M.J."/>
            <person name="Galgiani J.N."/>
            <person name="Kirkland T.N."/>
            <person name="Cole G.T."/>
            <person name="Birren B.W."/>
            <person name="Henn M.R."/>
            <person name="Taylor J.W."/>
            <person name="Rounsley S.D."/>
        </authorList>
    </citation>
    <scope>GENOME REANNOTATION</scope>
    <source>
        <strain evidence="2">RS</strain>
    </source>
</reference>
<dbReference type="InParanoid" id="A0A0D8JTS6"/>
<name>A0A0D8JTS6_COCIM</name>
<evidence type="ECO:0000313" key="1">
    <source>
        <dbReference type="EMBL" id="KJF60740.1"/>
    </source>
</evidence>
<dbReference type="AlphaFoldDB" id="A0A0D8JTS6"/>
<dbReference type="Proteomes" id="UP000001261">
    <property type="component" value="Unassembled WGS sequence"/>
</dbReference>
<dbReference type="GeneID" id="24164037"/>
<gene>
    <name evidence="1" type="ORF">CIMG_12204</name>
</gene>
<proteinExistence type="predicted"/>
<organism evidence="1 2">
    <name type="scientific">Coccidioides immitis (strain RS)</name>
    <name type="common">Valley fever fungus</name>
    <dbReference type="NCBI Taxonomy" id="246410"/>
    <lineage>
        <taxon>Eukaryota</taxon>
        <taxon>Fungi</taxon>
        <taxon>Dikarya</taxon>
        <taxon>Ascomycota</taxon>
        <taxon>Pezizomycotina</taxon>
        <taxon>Eurotiomycetes</taxon>
        <taxon>Eurotiomycetidae</taxon>
        <taxon>Onygenales</taxon>
        <taxon>Onygenaceae</taxon>
        <taxon>Coccidioides</taxon>
    </lineage>
</organism>
<protein>
    <submittedName>
        <fullName evidence="1">Uncharacterized protein</fullName>
    </submittedName>
</protein>
<sequence length="64" mass="7193">MKNSFCFITSSRTSRLLLRRKKRGVDLRPQALPARNVVSSMVSFFDDGFEMSLSRVTLRAVVGG</sequence>
<keyword evidence="2" id="KW-1185">Reference proteome</keyword>
<reference evidence="2" key="1">
    <citation type="journal article" date="2009" name="Genome Res.">
        <title>Comparative genomic analyses of the human fungal pathogens Coccidioides and their relatives.</title>
        <authorList>
            <person name="Sharpton T.J."/>
            <person name="Stajich J.E."/>
            <person name="Rounsley S.D."/>
            <person name="Gardner M.J."/>
            <person name="Wortman J.R."/>
            <person name="Jordar V.S."/>
            <person name="Maiti R."/>
            <person name="Kodira C.D."/>
            <person name="Neafsey D.E."/>
            <person name="Zeng Q."/>
            <person name="Hung C.-Y."/>
            <person name="McMahan C."/>
            <person name="Muszewska A."/>
            <person name="Grynberg M."/>
            <person name="Mandel M.A."/>
            <person name="Kellner E.M."/>
            <person name="Barker B.M."/>
            <person name="Galgiani J.N."/>
            <person name="Orbach M.J."/>
            <person name="Kirkland T.N."/>
            <person name="Cole G.T."/>
            <person name="Henn M.R."/>
            <person name="Birren B.W."/>
            <person name="Taylor J.W."/>
        </authorList>
    </citation>
    <scope>NUCLEOTIDE SEQUENCE [LARGE SCALE GENOMIC DNA]</scope>
    <source>
        <strain evidence="2">RS</strain>
    </source>
</reference>